<comment type="caution">
    <text evidence="1">The sequence shown here is derived from an EMBL/GenBank/DDBJ whole genome shotgun (WGS) entry which is preliminary data.</text>
</comment>
<accession>A0A1C7M5Y5</accession>
<dbReference type="AlphaFoldDB" id="A0A1C7M5Y5"/>
<keyword evidence="2" id="KW-1185">Reference proteome</keyword>
<organism evidence="1 2">
    <name type="scientific">Grifola frondosa</name>
    <name type="common">Maitake</name>
    <name type="synonym">Polyporus frondosus</name>
    <dbReference type="NCBI Taxonomy" id="5627"/>
    <lineage>
        <taxon>Eukaryota</taxon>
        <taxon>Fungi</taxon>
        <taxon>Dikarya</taxon>
        <taxon>Basidiomycota</taxon>
        <taxon>Agaricomycotina</taxon>
        <taxon>Agaricomycetes</taxon>
        <taxon>Polyporales</taxon>
        <taxon>Grifolaceae</taxon>
        <taxon>Grifola</taxon>
    </lineage>
</organism>
<proteinExistence type="predicted"/>
<evidence type="ECO:0008006" key="3">
    <source>
        <dbReference type="Google" id="ProtNLM"/>
    </source>
</evidence>
<evidence type="ECO:0000313" key="2">
    <source>
        <dbReference type="Proteomes" id="UP000092993"/>
    </source>
</evidence>
<evidence type="ECO:0000313" key="1">
    <source>
        <dbReference type="EMBL" id="OBZ71806.1"/>
    </source>
</evidence>
<sequence>MMDATTLYPRGHHPINDMRLPDISDWAPVLSRVDTPVKYYFTDFGISTLFSPEASPKLVLGEDGLDDEVPELSDTVPYDPFKVDIFIVGNMFKKHFVNKYSNVNFLNQIVRKMVQREPSLRPDAAEALRNWQAMRRSIFTVRRQWRVRPRAESLYETMVFDSICFSKVVSSVPRQWINWPAF</sequence>
<dbReference type="OMA" id="WINWPAF"/>
<name>A0A1C7M5Y5_GRIFR</name>
<dbReference type="Proteomes" id="UP000092993">
    <property type="component" value="Unassembled WGS sequence"/>
</dbReference>
<dbReference type="InterPro" id="IPR011009">
    <property type="entry name" value="Kinase-like_dom_sf"/>
</dbReference>
<protein>
    <recommendedName>
        <fullName evidence="3">Protein kinase domain-containing protein</fullName>
    </recommendedName>
</protein>
<dbReference type="EMBL" id="LUGG01000010">
    <property type="protein sequence ID" value="OBZ71806.1"/>
    <property type="molecule type" value="Genomic_DNA"/>
</dbReference>
<dbReference type="SUPFAM" id="SSF56112">
    <property type="entry name" value="Protein kinase-like (PK-like)"/>
    <property type="match status" value="1"/>
</dbReference>
<dbReference type="STRING" id="5627.A0A1C7M5Y5"/>
<gene>
    <name evidence="1" type="ORF">A0H81_08236</name>
</gene>
<dbReference type="OrthoDB" id="5987198at2759"/>
<reference evidence="1 2" key="1">
    <citation type="submission" date="2016-03" db="EMBL/GenBank/DDBJ databases">
        <title>Whole genome sequencing of Grifola frondosa 9006-11.</title>
        <authorList>
            <person name="Min B."/>
            <person name="Park H."/>
            <person name="Kim J.-G."/>
            <person name="Cho H."/>
            <person name="Oh Y.-L."/>
            <person name="Kong W.-S."/>
            <person name="Choi I.-G."/>
        </authorList>
    </citation>
    <scope>NUCLEOTIDE SEQUENCE [LARGE SCALE GENOMIC DNA]</scope>
    <source>
        <strain evidence="1 2">9006-11</strain>
    </source>
</reference>